<organism evidence="1 2">
    <name type="scientific">Gordoniibacillus kamchatkensis</name>
    <dbReference type="NCBI Taxonomy" id="1590651"/>
    <lineage>
        <taxon>Bacteria</taxon>
        <taxon>Bacillati</taxon>
        <taxon>Bacillota</taxon>
        <taxon>Bacilli</taxon>
        <taxon>Bacillales</taxon>
        <taxon>Paenibacillaceae</taxon>
        <taxon>Gordoniibacillus</taxon>
    </lineage>
</organism>
<name>A0ABR5AHC5_9BACL</name>
<dbReference type="Proteomes" id="UP000031967">
    <property type="component" value="Unassembled WGS sequence"/>
</dbReference>
<dbReference type="Pfam" id="PF20648">
    <property type="entry name" value="DUF6809"/>
    <property type="match status" value="1"/>
</dbReference>
<sequence>MIEELYNDNLYPSARIVSKDPNYRETGGKINDLMAEWKAKLTQEDYDKLVELLDYHHSMHDMDTAASFAYGFKLGASIMLEVFEGQGDLIRPRNE</sequence>
<comment type="caution">
    <text evidence="1">The sequence shown here is derived from an EMBL/GenBank/DDBJ whole genome shotgun (WGS) entry which is preliminary data.</text>
</comment>
<evidence type="ECO:0000313" key="2">
    <source>
        <dbReference type="Proteomes" id="UP000031967"/>
    </source>
</evidence>
<evidence type="ECO:0000313" key="1">
    <source>
        <dbReference type="EMBL" id="KIL40470.1"/>
    </source>
</evidence>
<gene>
    <name evidence="1" type="ORF">SD70_13685</name>
</gene>
<proteinExistence type="predicted"/>
<dbReference type="InterPro" id="IPR049215">
    <property type="entry name" value="DUF6809"/>
</dbReference>
<reference evidence="1 2" key="1">
    <citation type="submission" date="2014-12" db="EMBL/GenBank/DDBJ databases">
        <title>Draft genome sequence of Paenibacillus kamchatkensis strain B-2647.</title>
        <authorList>
            <person name="Karlyshev A.V."/>
            <person name="Kudryashova E.B."/>
        </authorList>
    </citation>
    <scope>NUCLEOTIDE SEQUENCE [LARGE SCALE GENOMIC DNA]</scope>
    <source>
        <strain evidence="1 2">VKM B-2647</strain>
    </source>
</reference>
<keyword evidence="2" id="KW-1185">Reference proteome</keyword>
<dbReference type="EMBL" id="JXAK01000021">
    <property type="protein sequence ID" value="KIL40470.1"/>
    <property type="molecule type" value="Genomic_DNA"/>
</dbReference>
<protein>
    <recommendedName>
        <fullName evidence="3">Phage protein</fullName>
    </recommendedName>
</protein>
<evidence type="ECO:0008006" key="3">
    <source>
        <dbReference type="Google" id="ProtNLM"/>
    </source>
</evidence>
<accession>A0ABR5AHC5</accession>